<evidence type="ECO:0000313" key="3">
    <source>
        <dbReference type="EMBL" id="TGL57927.1"/>
    </source>
</evidence>
<evidence type="ECO:0000259" key="2">
    <source>
        <dbReference type="Pfam" id="PF07819"/>
    </source>
</evidence>
<dbReference type="Gene3D" id="3.40.50.1820">
    <property type="entry name" value="alpha/beta hydrolase"/>
    <property type="match status" value="1"/>
</dbReference>
<dbReference type="InterPro" id="IPR012908">
    <property type="entry name" value="PGAP1-ab_dom-like"/>
</dbReference>
<accession>A0A4R9JXJ3</accession>
<dbReference type="GO" id="GO:0016788">
    <property type="term" value="F:hydrolase activity, acting on ester bonds"/>
    <property type="evidence" value="ECO:0007669"/>
    <property type="project" value="InterPro"/>
</dbReference>
<dbReference type="OrthoDB" id="9765872at2"/>
<protein>
    <submittedName>
        <fullName evidence="3">Alpha/beta hydrolase</fullName>
    </submittedName>
</protein>
<dbReference type="Pfam" id="PF07819">
    <property type="entry name" value="PGAP1"/>
    <property type="match status" value="1"/>
</dbReference>
<evidence type="ECO:0000313" key="4">
    <source>
        <dbReference type="Proteomes" id="UP000297693"/>
    </source>
</evidence>
<sequence length="347" mass="39558">MKDKNKNGSVDTPKQGKEPIDWAEKWDTTKKVLKQSKTTSISVLNGVVGNHLEKIDILSQEMNFYQNQMPIKLSKEELKALNIGNKICILVHGLVSDETMWSFPKSNENYGTLLKRDFKYDPFYLRYNSGRHISDNGKDLDLLLHQLLQNAPKPIKEIVFICHSMGGLVTRSACYYGTKQKSKWVLLTKKIIFIGSPHHGAPLEKFGNAVTTVLGKIPNLFTHLTKKAINLRSAGIKDLRYGLLVEEDWKGKDPDSFVNSEKTHVPLLKHIAYYVMTGTLMKNPNHFLSEFFGDAIVGKWSAKGKSGNAKYDLEFLEKNTKEFPGITHIKLMHDQTVYDQICVWMKR</sequence>
<keyword evidence="3" id="KW-0378">Hydrolase</keyword>
<keyword evidence="4" id="KW-1185">Reference proteome</keyword>
<dbReference type="SUPFAM" id="SSF53474">
    <property type="entry name" value="alpha/beta-Hydrolases"/>
    <property type="match status" value="1"/>
</dbReference>
<dbReference type="AlphaFoldDB" id="A0A4R9JXJ3"/>
<proteinExistence type="predicted"/>
<name>A0A4R9JXJ3_9LEPT</name>
<comment type="caution">
    <text evidence="3">The sequence shown here is derived from an EMBL/GenBank/DDBJ whole genome shotgun (WGS) entry which is preliminary data.</text>
</comment>
<dbReference type="Proteomes" id="UP000297693">
    <property type="component" value="Unassembled WGS sequence"/>
</dbReference>
<evidence type="ECO:0000256" key="1">
    <source>
        <dbReference type="SAM" id="MobiDB-lite"/>
    </source>
</evidence>
<organism evidence="3 4">
    <name type="scientific">Leptospira ognonensis</name>
    <dbReference type="NCBI Taxonomy" id="2484945"/>
    <lineage>
        <taxon>Bacteria</taxon>
        <taxon>Pseudomonadati</taxon>
        <taxon>Spirochaetota</taxon>
        <taxon>Spirochaetia</taxon>
        <taxon>Leptospirales</taxon>
        <taxon>Leptospiraceae</taxon>
        <taxon>Leptospira</taxon>
    </lineage>
</organism>
<dbReference type="RefSeq" id="WP_135623946.1">
    <property type="nucleotide sequence ID" value="NZ_RQGD01000034.1"/>
</dbReference>
<dbReference type="EMBL" id="RQGD01000034">
    <property type="protein sequence ID" value="TGL57927.1"/>
    <property type="molecule type" value="Genomic_DNA"/>
</dbReference>
<feature type="region of interest" description="Disordered" evidence="1">
    <location>
        <begin position="1"/>
        <end position="21"/>
    </location>
</feature>
<gene>
    <name evidence="3" type="ORF">EHQ58_11025</name>
</gene>
<dbReference type="InterPro" id="IPR029058">
    <property type="entry name" value="AB_hydrolase_fold"/>
</dbReference>
<reference evidence="3" key="1">
    <citation type="journal article" date="2019" name="PLoS Negl. Trop. Dis.">
        <title>Revisiting the worldwide diversity of Leptospira species in the environment.</title>
        <authorList>
            <person name="Vincent A.T."/>
            <person name="Schiettekatte O."/>
            <person name="Bourhy P."/>
            <person name="Veyrier F.J."/>
            <person name="Picardeau M."/>
        </authorList>
    </citation>
    <scope>NUCLEOTIDE SEQUENCE [LARGE SCALE GENOMIC DNA]</scope>
    <source>
        <strain evidence="3">201702476</strain>
    </source>
</reference>
<feature type="domain" description="GPI inositol-deacylase PGAP1-like alpha/beta" evidence="2">
    <location>
        <begin position="144"/>
        <end position="250"/>
    </location>
</feature>